<organism evidence="1 2">
    <name type="scientific">Acinetobacter nosocomialis 28F</name>
    <dbReference type="NCBI Taxonomy" id="1147131"/>
    <lineage>
        <taxon>Bacteria</taxon>
        <taxon>Pseudomonadati</taxon>
        <taxon>Pseudomonadota</taxon>
        <taxon>Gammaproteobacteria</taxon>
        <taxon>Moraxellales</taxon>
        <taxon>Moraxellaceae</taxon>
        <taxon>Acinetobacter</taxon>
        <taxon>Acinetobacter calcoaceticus/baumannii complex</taxon>
    </lineage>
</organism>
<comment type="caution">
    <text evidence="1">The sequence shown here is derived from an EMBL/GenBank/DDBJ whole genome shotgun (WGS) entry which is preliminary data.</text>
</comment>
<sequence>MTINGADNPNETAQVIQRHNENTMIQMARSVKPLIN</sequence>
<keyword evidence="2" id="KW-1185">Reference proteome</keyword>
<dbReference type="Proteomes" id="UP000019193">
    <property type="component" value="Unassembled WGS sequence"/>
</dbReference>
<name>A0AA36NX27_ACINO</name>
<evidence type="ECO:0000313" key="1">
    <source>
        <dbReference type="EMBL" id="CDG76065.1"/>
    </source>
</evidence>
<protein>
    <submittedName>
        <fullName evidence="1">Bacteriophage protein</fullName>
    </submittedName>
</protein>
<reference evidence="1 2" key="1">
    <citation type="submission" date="2013-06" db="EMBL/GenBank/DDBJ databases">
        <title>Comparative analysis of genomes of multi-drug Acinetobacter sp. from Colombian Hospitals.</title>
        <authorList>
            <person name="Barreto-Hernandez E."/>
            <person name="Gonzalez E.B."/>
            <person name="Cepeda L.A."/>
            <person name="Valenzuela E.M."/>
            <person name="Falquet L."/>
            <person name="Reguero M.T."/>
            <person name="Mantilla R."/>
        </authorList>
    </citation>
    <scope>NUCLEOTIDE SEQUENCE [LARGE SCALE GENOMIC DNA]</scope>
    <source>
        <strain evidence="1 2">28F</strain>
    </source>
</reference>
<dbReference type="AlphaFoldDB" id="A0AA36NX27"/>
<evidence type="ECO:0000313" key="2">
    <source>
        <dbReference type="Proteomes" id="UP000019193"/>
    </source>
</evidence>
<accession>A0AA36NX27</accession>
<proteinExistence type="predicted"/>
<dbReference type="EMBL" id="CBSD020000076">
    <property type="protein sequence ID" value="CDG76065.1"/>
    <property type="molecule type" value="Genomic_DNA"/>
</dbReference>
<gene>
    <name evidence="1" type="ORF">ANICBIBUN_16607</name>
</gene>